<keyword evidence="2" id="KW-0732">Signal</keyword>
<gene>
    <name evidence="3" type="ORF">HKI87_07g50530</name>
</gene>
<evidence type="ECO:0008006" key="5">
    <source>
        <dbReference type="Google" id="ProtNLM"/>
    </source>
</evidence>
<keyword evidence="4" id="KW-1185">Reference proteome</keyword>
<evidence type="ECO:0000313" key="3">
    <source>
        <dbReference type="EMBL" id="WZN63504.1"/>
    </source>
</evidence>
<feature type="chain" id="PRO_5043735697" description="EF-hand domain-containing protein" evidence="2">
    <location>
        <begin position="21"/>
        <end position="386"/>
    </location>
</feature>
<feature type="signal peptide" evidence="2">
    <location>
        <begin position="1"/>
        <end position="20"/>
    </location>
</feature>
<evidence type="ECO:0000256" key="1">
    <source>
        <dbReference type="SAM" id="MobiDB-lite"/>
    </source>
</evidence>
<reference evidence="3 4" key="1">
    <citation type="submission" date="2024-03" db="EMBL/GenBank/DDBJ databases">
        <title>Complete genome sequence of the green alga Chloropicon roscoffensis RCC1871.</title>
        <authorList>
            <person name="Lemieux C."/>
            <person name="Pombert J.-F."/>
            <person name="Otis C."/>
            <person name="Turmel M."/>
        </authorList>
    </citation>
    <scope>NUCLEOTIDE SEQUENCE [LARGE SCALE GENOMIC DNA]</scope>
    <source>
        <strain evidence="3 4">RCC1871</strain>
    </source>
</reference>
<dbReference type="EMBL" id="CP151507">
    <property type="protein sequence ID" value="WZN63504.1"/>
    <property type="molecule type" value="Genomic_DNA"/>
</dbReference>
<evidence type="ECO:0000313" key="4">
    <source>
        <dbReference type="Proteomes" id="UP001472866"/>
    </source>
</evidence>
<organism evidence="3 4">
    <name type="scientific">Chloropicon roscoffensis</name>
    <dbReference type="NCBI Taxonomy" id="1461544"/>
    <lineage>
        <taxon>Eukaryota</taxon>
        <taxon>Viridiplantae</taxon>
        <taxon>Chlorophyta</taxon>
        <taxon>Chloropicophyceae</taxon>
        <taxon>Chloropicales</taxon>
        <taxon>Chloropicaceae</taxon>
        <taxon>Chloropicon</taxon>
    </lineage>
</organism>
<feature type="compositionally biased region" description="Pro residues" evidence="1">
    <location>
        <begin position="179"/>
        <end position="188"/>
    </location>
</feature>
<name>A0AAX4PC09_9CHLO</name>
<feature type="compositionally biased region" description="Acidic residues" evidence="1">
    <location>
        <begin position="157"/>
        <end position="166"/>
    </location>
</feature>
<dbReference type="Proteomes" id="UP001472866">
    <property type="component" value="Chromosome 07"/>
</dbReference>
<protein>
    <recommendedName>
        <fullName evidence="5">EF-hand domain-containing protein</fullName>
    </recommendedName>
</protein>
<feature type="region of interest" description="Disordered" evidence="1">
    <location>
        <begin position="157"/>
        <end position="193"/>
    </location>
</feature>
<dbReference type="AlphaFoldDB" id="A0AAX4PC09"/>
<proteinExistence type="predicted"/>
<accession>A0AAX4PC09</accession>
<sequence>MTRFAITACALAALSSTGLGLGNEQQGMHHDHLVSEALDVLQAGAEDKNVFGKIVEDLGNLVEIDDESYTGKLMLAIIDGVGREGGVLTTTSEGEGGGEGEGEVSVETVETTKEELFEQFEEAVMESTEPPPSPELGRADPFLAAEEEEPMVVTVADDGEEEEEAPPDPLLPLFEDPGPKPALSPAPSPRERLEAKHADEAAKIEAWLMKLSDAGHAELASELGKTYEISLADPPDEVRPFGGGAAPPTPPPVSAIDNEHGRVFASIIDLATDPPPGADFGARVSNESLEIREPAESVRKEIINLDLSELLARNVHAIASDGTGEPVSVAEVEWSSLVSRLSLSLGFETTEGGIASIFQDADTNADGLVTEEELLQQIWSQAWDNG</sequence>
<evidence type="ECO:0000256" key="2">
    <source>
        <dbReference type="SAM" id="SignalP"/>
    </source>
</evidence>
<dbReference type="PROSITE" id="PS00018">
    <property type="entry name" value="EF_HAND_1"/>
    <property type="match status" value="1"/>
</dbReference>
<dbReference type="InterPro" id="IPR018247">
    <property type="entry name" value="EF_Hand_1_Ca_BS"/>
</dbReference>